<name>T0R281_SAPDV</name>
<dbReference type="GO" id="GO:0016020">
    <property type="term" value="C:membrane"/>
    <property type="evidence" value="ECO:0007669"/>
    <property type="project" value="UniProtKB-SubCell"/>
</dbReference>
<dbReference type="VEuPathDB" id="FungiDB:SDRG_02107"/>
<keyword evidence="10 11" id="KW-0472">Membrane</keyword>
<feature type="transmembrane region" description="Helical" evidence="11">
    <location>
        <begin position="97"/>
        <end position="118"/>
    </location>
</feature>
<dbReference type="OrthoDB" id="907479at2759"/>
<keyword evidence="4" id="KW-0349">Heme</keyword>
<evidence type="ECO:0000256" key="1">
    <source>
        <dbReference type="ARBA" id="ARBA00001970"/>
    </source>
</evidence>
<evidence type="ECO:0000313" key="13">
    <source>
        <dbReference type="EMBL" id="EQC41051.1"/>
    </source>
</evidence>
<dbReference type="SMART" id="SM00665">
    <property type="entry name" value="B561"/>
    <property type="match status" value="1"/>
</dbReference>
<organism evidence="13 14">
    <name type="scientific">Saprolegnia diclina (strain VS20)</name>
    <dbReference type="NCBI Taxonomy" id="1156394"/>
    <lineage>
        <taxon>Eukaryota</taxon>
        <taxon>Sar</taxon>
        <taxon>Stramenopiles</taxon>
        <taxon>Oomycota</taxon>
        <taxon>Saprolegniomycetes</taxon>
        <taxon>Saprolegniales</taxon>
        <taxon>Saprolegniaceae</taxon>
        <taxon>Saprolegnia</taxon>
    </lineage>
</organism>
<dbReference type="Gene3D" id="1.20.120.1770">
    <property type="match status" value="1"/>
</dbReference>
<evidence type="ECO:0000313" key="14">
    <source>
        <dbReference type="Proteomes" id="UP000030762"/>
    </source>
</evidence>
<evidence type="ECO:0000256" key="5">
    <source>
        <dbReference type="ARBA" id="ARBA00022692"/>
    </source>
</evidence>
<dbReference type="InterPro" id="IPR043205">
    <property type="entry name" value="CYB561/CYBRD1-like"/>
</dbReference>
<evidence type="ECO:0000256" key="9">
    <source>
        <dbReference type="ARBA" id="ARBA00023004"/>
    </source>
</evidence>
<evidence type="ECO:0000256" key="3">
    <source>
        <dbReference type="ARBA" id="ARBA00022448"/>
    </source>
</evidence>
<accession>T0R281</accession>
<keyword evidence="5 11" id="KW-0812">Transmembrane</keyword>
<evidence type="ECO:0000256" key="7">
    <source>
        <dbReference type="ARBA" id="ARBA00022982"/>
    </source>
</evidence>
<feature type="transmembrane region" description="Helical" evidence="11">
    <location>
        <begin position="164"/>
        <end position="187"/>
    </location>
</feature>
<keyword evidence="9" id="KW-0408">Iron</keyword>
<dbReference type="Pfam" id="PF03188">
    <property type="entry name" value="Cytochrom_B561"/>
    <property type="match status" value="1"/>
</dbReference>
<evidence type="ECO:0000256" key="10">
    <source>
        <dbReference type="ARBA" id="ARBA00023136"/>
    </source>
</evidence>
<dbReference type="RefSeq" id="XP_008605895.1">
    <property type="nucleotide sequence ID" value="XM_008607673.1"/>
</dbReference>
<dbReference type="GO" id="GO:0046872">
    <property type="term" value="F:metal ion binding"/>
    <property type="evidence" value="ECO:0007669"/>
    <property type="project" value="UniProtKB-KW"/>
</dbReference>
<dbReference type="InParanoid" id="T0R281"/>
<dbReference type="PANTHER" id="PTHR10106">
    <property type="entry name" value="CYTOCHROME B561-RELATED"/>
    <property type="match status" value="1"/>
</dbReference>
<keyword evidence="8 11" id="KW-1133">Transmembrane helix</keyword>
<dbReference type="GeneID" id="19942834"/>
<evidence type="ECO:0000256" key="2">
    <source>
        <dbReference type="ARBA" id="ARBA00004141"/>
    </source>
</evidence>
<keyword evidence="7" id="KW-0249">Electron transport</keyword>
<dbReference type="PROSITE" id="PS50939">
    <property type="entry name" value="CYTOCHROME_B561"/>
    <property type="match status" value="1"/>
</dbReference>
<dbReference type="EMBL" id="JH767135">
    <property type="protein sequence ID" value="EQC41051.1"/>
    <property type="molecule type" value="Genomic_DNA"/>
</dbReference>
<dbReference type="PANTHER" id="PTHR10106:SF0">
    <property type="entry name" value="LD36721P"/>
    <property type="match status" value="1"/>
</dbReference>
<evidence type="ECO:0000259" key="12">
    <source>
        <dbReference type="PROSITE" id="PS50939"/>
    </source>
</evidence>
<dbReference type="AlphaFoldDB" id="T0R281"/>
<dbReference type="Proteomes" id="UP000030762">
    <property type="component" value="Unassembled WGS sequence"/>
</dbReference>
<evidence type="ECO:0000256" key="11">
    <source>
        <dbReference type="SAM" id="Phobius"/>
    </source>
</evidence>
<keyword evidence="6" id="KW-0479">Metal-binding</keyword>
<evidence type="ECO:0000256" key="4">
    <source>
        <dbReference type="ARBA" id="ARBA00022617"/>
    </source>
</evidence>
<feature type="transmembrane region" description="Helical" evidence="11">
    <location>
        <begin position="7"/>
        <end position="27"/>
    </location>
</feature>
<feature type="transmembrane region" description="Helical" evidence="11">
    <location>
        <begin position="216"/>
        <end position="238"/>
    </location>
</feature>
<feature type="transmembrane region" description="Helical" evidence="11">
    <location>
        <begin position="63"/>
        <end position="85"/>
    </location>
</feature>
<dbReference type="InterPro" id="IPR006593">
    <property type="entry name" value="Cyt_b561/ferric_Rdtase_TM"/>
</dbReference>
<feature type="domain" description="Cytochrome b561" evidence="12">
    <location>
        <begin position="25"/>
        <end position="237"/>
    </location>
</feature>
<sequence>MLRRIALAVLHAVPLVILLMMCIWMGVTLTMYKTSVLSQVTAVDIAGFSVRYSDAHLFNWHPVLMTFGLLFCSYEAALVFVTAPFDHDTNKTVHATLHGLALLSAVLGAIAVFSYHFAQNIPNLYSLHSWLGLLTVVAFLSQIVVGFVAFLYPGLAARWRLALVPYHVGFGLAVLGLVAATIVTGIMEKLGFNGSCNVSGKLDGRDVRGYMAPDCMLGNAIGLLVALTFASVAMTVIVSKLPTPPRGPIELAMDGTETVPLMAHEN</sequence>
<comment type="cofactor">
    <cofactor evidence="1">
        <name>heme b</name>
        <dbReference type="ChEBI" id="CHEBI:60344"/>
    </cofactor>
</comment>
<feature type="transmembrane region" description="Helical" evidence="11">
    <location>
        <begin position="130"/>
        <end position="152"/>
    </location>
</feature>
<keyword evidence="14" id="KW-1185">Reference proteome</keyword>
<evidence type="ECO:0000256" key="8">
    <source>
        <dbReference type="ARBA" id="ARBA00022989"/>
    </source>
</evidence>
<keyword evidence="3" id="KW-0813">Transport</keyword>
<gene>
    <name evidence="13" type="ORF">SDRG_02107</name>
</gene>
<dbReference type="OMA" id="LHFRGGM"/>
<protein>
    <recommendedName>
        <fullName evidence="12">Cytochrome b561 domain-containing protein</fullName>
    </recommendedName>
</protein>
<reference evidence="13 14" key="1">
    <citation type="submission" date="2012-04" db="EMBL/GenBank/DDBJ databases">
        <title>The Genome Sequence of Saprolegnia declina VS20.</title>
        <authorList>
            <consortium name="The Broad Institute Genome Sequencing Platform"/>
            <person name="Russ C."/>
            <person name="Nusbaum C."/>
            <person name="Tyler B."/>
            <person name="van West P."/>
            <person name="Dieguez-Uribeondo J."/>
            <person name="de Bruijn I."/>
            <person name="Tripathy S."/>
            <person name="Jiang R."/>
            <person name="Young S.K."/>
            <person name="Zeng Q."/>
            <person name="Gargeya S."/>
            <person name="Fitzgerald M."/>
            <person name="Haas B."/>
            <person name="Abouelleil A."/>
            <person name="Alvarado L."/>
            <person name="Arachchi H.M."/>
            <person name="Berlin A."/>
            <person name="Chapman S.B."/>
            <person name="Goldberg J."/>
            <person name="Griggs A."/>
            <person name="Gujja S."/>
            <person name="Hansen M."/>
            <person name="Howarth C."/>
            <person name="Imamovic A."/>
            <person name="Larimer J."/>
            <person name="McCowen C."/>
            <person name="Montmayeur A."/>
            <person name="Murphy C."/>
            <person name="Neiman D."/>
            <person name="Pearson M."/>
            <person name="Priest M."/>
            <person name="Roberts A."/>
            <person name="Saif S."/>
            <person name="Shea T."/>
            <person name="Sisk P."/>
            <person name="Sykes S."/>
            <person name="Wortman J."/>
            <person name="Nusbaum C."/>
            <person name="Birren B."/>
        </authorList>
    </citation>
    <scope>NUCLEOTIDE SEQUENCE [LARGE SCALE GENOMIC DNA]</scope>
    <source>
        <strain evidence="13 14">VS20</strain>
    </source>
</reference>
<evidence type="ECO:0000256" key="6">
    <source>
        <dbReference type="ARBA" id="ARBA00022723"/>
    </source>
</evidence>
<dbReference type="GO" id="GO:0016491">
    <property type="term" value="F:oxidoreductase activity"/>
    <property type="evidence" value="ECO:0007669"/>
    <property type="project" value="InterPro"/>
</dbReference>
<proteinExistence type="predicted"/>
<comment type="subcellular location">
    <subcellularLocation>
        <location evidence="2">Membrane</location>
        <topology evidence="2">Multi-pass membrane protein</topology>
    </subcellularLocation>
</comment>
<dbReference type="eggNOG" id="KOG1619">
    <property type="taxonomic scope" value="Eukaryota"/>
</dbReference>